<evidence type="ECO:0000313" key="5">
    <source>
        <dbReference type="Proteomes" id="UP001059950"/>
    </source>
</evidence>
<dbReference type="Proteomes" id="UP001059950">
    <property type="component" value="Chromosome"/>
</dbReference>
<keyword evidence="3" id="KW-0413">Isomerase</keyword>
<dbReference type="InterPro" id="IPR051053">
    <property type="entry name" value="ECH/Chromodomain_protein"/>
</dbReference>
<keyword evidence="5" id="KW-1185">Reference proteome</keyword>
<evidence type="ECO:0000256" key="1">
    <source>
        <dbReference type="ARBA" id="ARBA00004275"/>
    </source>
</evidence>
<dbReference type="CDD" id="cd06558">
    <property type="entry name" value="crotonase-like"/>
    <property type="match status" value="1"/>
</dbReference>
<name>A0ABY5GVS4_9GAMM</name>
<proteinExistence type="predicted"/>
<dbReference type="InterPro" id="IPR029045">
    <property type="entry name" value="ClpP/crotonase-like_dom_sf"/>
</dbReference>
<gene>
    <name evidence="4" type="ORF">KDX31_01075</name>
</gene>
<organism evidence="4 5">
    <name type="scientific">Amphritea atlantica</name>
    <dbReference type="NCBI Taxonomy" id="355243"/>
    <lineage>
        <taxon>Bacteria</taxon>
        <taxon>Pseudomonadati</taxon>
        <taxon>Pseudomonadota</taxon>
        <taxon>Gammaproteobacteria</taxon>
        <taxon>Oceanospirillales</taxon>
        <taxon>Oceanospirillaceae</taxon>
        <taxon>Amphritea</taxon>
    </lineage>
</organism>
<dbReference type="SUPFAM" id="SSF52096">
    <property type="entry name" value="ClpP/crotonase"/>
    <property type="match status" value="1"/>
</dbReference>
<evidence type="ECO:0000256" key="2">
    <source>
        <dbReference type="ARBA" id="ARBA00023140"/>
    </source>
</evidence>
<dbReference type="Pfam" id="PF00378">
    <property type="entry name" value="ECH_1"/>
    <property type="match status" value="1"/>
</dbReference>
<accession>A0ABY5GVS4</accession>
<sequence length="256" mass="27527">MSELLNVTTRDRICQILLNRPEKKNALTLAMYEDLTQALISADGDPDVRVILLGSTSDSFCSGNDIADFIAAASRPDAVAAPLTFLQTIAALAKPVIAVVPGVAVGIGTTILLHCDLVIASDQARFQLPFARLGLVPEGGSSLLLPQLAGHRRAFELLVMGEAFSAATARELGLINRVVMHNSLKDLAMLEAEKLAALAPEAVRQSKAMLRSHIRNQLDAVLVAEVKQFAARLQSAEAAEALQAFMEKREPDFSRF</sequence>
<reference evidence="4" key="1">
    <citation type="submission" date="2021-04" db="EMBL/GenBank/DDBJ databases">
        <title>Oceanospirillales bacteria with DddD are important DMSP degraders in coastal seawater.</title>
        <authorList>
            <person name="Liu J."/>
        </authorList>
    </citation>
    <scope>NUCLEOTIDE SEQUENCE</scope>
    <source>
        <strain evidence="4">GY6</strain>
    </source>
</reference>
<evidence type="ECO:0000256" key="3">
    <source>
        <dbReference type="ARBA" id="ARBA00023235"/>
    </source>
</evidence>
<keyword evidence="2" id="KW-0576">Peroxisome</keyword>
<dbReference type="EMBL" id="CP073344">
    <property type="protein sequence ID" value="UTW03671.1"/>
    <property type="molecule type" value="Genomic_DNA"/>
</dbReference>
<dbReference type="InterPro" id="IPR001753">
    <property type="entry name" value="Enoyl-CoA_hydra/iso"/>
</dbReference>
<dbReference type="Gene3D" id="3.90.226.10">
    <property type="entry name" value="2-enoyl-CoA Hydratase, Chain A, domain 1"/>
    <property type="match status" value="1"/>
</dbReference>
<protein>
    <submittedName>
        <fullName evidence="4">Enoyl-CoA hydratase</fullName>
    </submittedName>
</protein>
<comment type="subcellular location">
    <subcellularLocation>
        <location evidence="1">Peroxisome</location>
    </subcellularLocation>
</comment>
<dbReference type="PANTHER" id="PTHR43684:SF1">
    <property type="entry name" value="ENOYL-COA DELTA ISOMERASE 2"/>
    <property type="match status" value="1"/>
</dbReference>
<evidence type="ECO:0000313" key="4">
    <source>
        <dbReference type="EMBL" id="UTW03671.1"/>
    </source>
</evidence>
<dbReference type="PANTHER" id="PTHR43684">
    <property type="match status" value="1"/>
</dbReference>